<evidence type="ECO:0000256" key="1">
    <source>
        <dbReference type="ARBA" id="ARBA00002274"/>
    </source>
</evidence>
<comment type="similarity">
    <text evidence="13">Belongs to the LpxK family.</text>
</comment>
<accession>A0A932GR75</accession>
<evidence type="ECO:0000256" key="9">
    <source>
        <dbReference type="ARBA" id="ARBA00022777"/>
    </source>
</evidence>
<keyword evidence="11 13" id="KW-0443">Lipid metabolism</keyword>
<dbReference type="GO" id="GO:0009245">
    <property type="term" value="P:lipid A biosynthetic process"/>
    <property type="evidence" value="ECO:0007669"/>
    <property type="project" value="UniProtKB-UniRule"/>
</dbReference>
<dbReference type="EMBL" id="JACPSX010000243">
    <property type="protein sequence ID" value="MBI3015876.1"/>
    <property type="molecule type" value="Genomic_DNA"/>
</dbReference>
<evidence type="ECO:0000313" key="15">
    <source>
        <dbReference type="Proteomes" id="UP000741360"/>
    </source>
</evidence>
<feature type="binding site" evidence="13">
    <location>
        <begin position="75"/>
        <end position="82"/>
    </location>
    <ligand>
        <name>ATP</name>
        <dbReference type="ChEBI" id="CHEBI:30616"/>
    </ligand>
</feature>
<name>A0A932GR75_UNCTE</name>
<organism evidence="14 15">
    <name type="scientific">Tectimicrobiota bacterium</name>
    <dbReference type="NCBI Taxonomy" id="2528274"/>
    <lineage>
        <taxon>Bacteria</taxon>
        <taxon>Pseudomonadati</taxon>
        <taxon>Nitrospinota/Tectimicrobiota group</taxon>
        <taxon>Candidatus Tectimicrobiota</taxon>
    </lineage>
</organism>
<dbReference type="GO" id="GO:0009029">
    <property type="term" value="F:lipid-A 4'-kinase activity"/>
    <property type="evidence" value="ECO:0007669"/>
    <property type="project" value="UniProtKB-UniRule"/>
</dbReference>
<comment type="catalytic activity">
    <reaction evidence="13">
        <text>a lipid A disaccharide + ATP = a lipid IVA + ADP + H(+)</text>
        <dbReference type="Rhea" id="RHEA:67840"/>
        <dbReference type="ChEBI" id="CHEBI:15378"/>
        <dbReference type="ChEBI" id="CHEBI:30616"/>
        <dbReference type="ChEBI" id="CHEBI:176343"/>
        <dbReference type="ChEBI" id="CHEBI:176425"/>
        <dbReference type="ChEBI" id="CHEBI:456216"/>
        <dbReference type="EC" id="2.7.1.130"/>
    </reaction>
</comment>
<evidence type="ECO:0000256" key="11">
    <source>
        <dbReference type="ARBA" id="ARBA00023098"/>
    </source>
</evidence>
<dbReference type="InterPro" id="IPR003758">
    <property type="entry name" value="LpxK"/>
</dbReference>
<dbReference type="EC" id="2.7.1.130" evidence="3 13"/>
<dbReference type="Proteomes" id="UP000741360">
    <property type="component" value="Unassembled WGS sequence"/>
</dbReference>
<dbReference type="GO" id="GO:0005524">
    <property type="term" value="F:ATP binding"/>
    <property type="evidence" value="ECO:0007669"/>
    <property type="project" value="UniProtKB-UniRule"/>
</dbReference>
<dbReference type="PANTHER" id="PTHR42724:SF1">
    <property type="entry name" value="TETRAACYLDISACCHARIDE 4'-KINASE, MITOCHONDRIAL-RELATED"/>
    <property type="match status" value="1"/>
</dbReference>
<dbReference type="GO" id="GO:0005886">
    <property type="term" value="C:plasma membrane"/>
    <property type="evidence" value="ECO:0007669"/>
    <property type="project" value="TreeGrafter"/>
</dbReference>
<evidence type="ECO:0000256" key="6">
    <source>
        <dbReference type="ARBA" id="ARBA00022556"/>
    </source>
</evidence>
<protein>
    <recommendedName>
        <fullName evidence="4 13">Tetraacyldisaccharide 4'-kinase</fullName>
        <ecNumber evidence="3 13">2.7.1.130</ecNumber>
    </recommendedName>
    <alternativeName>
        <fullName evidence="12 13">Lipid A 4'-kinase</fullName>
    </alternativeName>
</protein>
<comment type="caution">
    <text evidence="14">The sequence shown here is derived from an EMBL/GenBank/DDBJ whole genome shotgun (WGS) entry which is preliminary data.</text>
</comment>
<comment type="pathway">
    <text evidence="2 13">Glycolipid biosynthesis; lipid IV(A) biosynthesis; lipid IV(A) from (3R)-3-hydroxytetradecanoyl-[acyl-carrier-protein] and UDP-N-acetyl-alpha-D-glucosamine: step 6/6.</text>
</comment>
<proteinExistence type="inferred from homology"/>
<keyword evidence="6 13" id="KW-0441">Lipid A biosynthesis</keyword>
<keyword evidence="10 13" id="KW-0067">ATP-binding</keyword>
<evidence type="ECO:0000256" key="3">
    <source>
        <dbReference type="ARBA" id="ARBA00012071"/>
    </source>
</evidence>
<evidence type="ECO:0000256" key="5">
    <source>
        <dbReference type="ARBA" id="ARBA00022516"/>
    </source>
</evidence>
<evidence type="ECO:0000256" key="12">
    <source>
        <dbReference type="ARBA" id="ARBA00029757"/>
    </source>
</evidence>
<comment type="function">
    <text evidence="1 13">Transfers the gamma-phosphate of ATP to the 4'-position of a tetraacyldisaccharide 1-phosphate intermediate (termed DS-1-P) to form tetraacyldisaccharide 1,4'-bis-phosphate (lipid IVA).</text>
</comment>
<dbReference type="InterPro" id="IPR027417">
    <property type="entry name" value="P-loop_NTPase"/>
</dbReference>
<evidence type="ECO:0000313" key="14">
    <source>
        <dbReference type="EMBL" id="MBI3015876.1"/>
    </source>
</evidence>
<dbReference type="Pfam" id="PF02606">
    <property type="entry name" value="LpxK"/>
    <property type="match status" value="1"/>
</dbReference>
<keyword evidence="8 13" id="KW-0547">Nucleotide-binding</keyword>
<sequence>MESEAEKFDEVRGRGGNALVHKWRQGKLPAALSALLSVLSWGYGAALAARRGIYRAGVLRSRSLPCPVISVGNLTLGGTGKTPFSLWLAEALSRRGKKVAILTRGYGARRARVPAKRVGVPFRVGDAQGNSLSAAQCGDEPLLLAGRLPEVPVVVDKNRYRGGMWARKNCGVDFFILDDGFQHLALRRCLDLVLVDGMDPFGDGCLFPRGILREPPGALRRAHGIFITRANLSAGLAQVRATVQSLCPEVPLFEVDYTAEALLEIDAGPAHPVDLLRESPVMAFSGLADPASFLALLKSLGANLIGHRDFGDHHWYTAGEIADLEVEARARGARFLVTTEKDGVRIEGLERRWNPTCLVLRLGLRLRSEKEFWSLVERRTRVS</sequence>
<dbReference type="NCBIfam" id="TIGR00682">
    <property type="entry name" value="lpxK"/>
    <property type="match status" value="1"/>
</dbReference>
<evidence type="ECO:0000256" key="13">
    <source>
        <dbReference type="HAMAP-Rule" id="MF_00409"/>
    </source>
</evidence>
<evidence type="ECO:0000256" key="10">
    <source>
        <dbReference type="ARBA" id="ARBA00022840"/>
    </source>
</evidence>
<evidence type="ECO:0000256" key="2">
    <source>
        <dbReference type="ARBA" id="ARBA00004870"/>
    </source>
</evidence>
<keyword evidence="9 13" id="KW-0418">Kinase</keyword>
<keyword evidence="5 13" id="KW-0444">Lipid biosynthesis</keyword>
<evidence type="ECO:0000256" key="4">
    <source>
        <dbReference type="ARBA" id="ARBA00016436"/>
    </source>
</evidence>
<reference evidence="14" key="1">
    <citation type="submission" date="2020-07" db="EMBL/GenBank/DDBJ databases">
        <title>Huge and variable diversity of episymbiotic CPR bacteria and DPANN archaea in groundwater ecosystems.</title>
        <authorList>
            <person name="He C.Y."/>
            <person name="Keren R."/>
            <person name="Whittaker M."/>
            <person name="Farag I.F."/>
            <person name="Doudna J."/>
            <person name="Cate J.H.D."/>
            <person name="Banfield J.F."/>
        </authorList>
    </citation>
    <scope>NUCLEOTIDE SEQUENCE</scope>
    <source>
        <strain evidence="14">NC_groundwater_717_Ag_S-0.2um_59_8</strain>
    </source>
</reference>
<keyword evidence="7 13" id="KW-0808">Transferase</keyword>
<dbReference type="HAMAP" id="MF_00409">
    <property type="entry name" value="LpxK"/>
    <property type="match status" value="1"/>
</dbReference>
<evidence type="ECO:0000256" key="7">
    <source>
        <dbReference type="ARBA" id="ARBA00022679"/>
    </source>
</evidence>
<evidence type="ECO:0000256" key="8">
    <source>
        <dbReference type="ARBA" id="ARBA00022741"/>
    </source>
</evidence>
<dbReference type="SUPFAM" id="SSF52540">
    <property type="entry name" value="P-loop containing nucleoside triphosphate hydrolases"/>
    <property type="match status" value="1"/>
</dbReference>
<gene>
    <name evidence="13 14" type="primary">lpxK</name>
    <name evidence="14" type="ORF">HYY65_12660</name>
</gene>
<dbReference type="AlphaFoldDB" id="A0A932GR75"/>
<dbReference type="PANTHER" id="PTHR42724">
    <property type="entry name" value="TETRAACYLDISACCHARIDE 4'-KINASE"/>
    <property type="match status" value="1"/>
</dbReference>
<dbReference type="GO" id="GO:0009244">
    <property type="term" value="P:lipopolysaccharide core region biosynthetic process"/>
    <property type="evidence" value="ECO:0007669"/>
    <property type="project" value="TreeGrafter"/>
</dbReference>